<dbReference type="Pfam" id="PF01457">
    <property type="entry name" value="Peptidase_M8"/>
    <property type="match status" value="2"/>
</dbReference>
<evidence type="ECO:0000256" key="16">
    <source>
        <dbReference type="SAM" id="Phobius"/>
    </source>
</evidence>
<evidence type="ECO:0000256" key="1">
    <source>
        <dbReference type="ARBA" id="ARBA00001249"/>
    </source>
</evidence>
<keyword evidence="4 15" id="KW-0645">Protease</keyword>
<evidence type="ECO:0000256" key="11">
    <source>
        <dbReference type="ARBA" id="ARBA00023136"/>
    </source>
</evidence>
<evidence type="ECO:0000313" key="17">
    <source>
        <dbReference type="EMBL" id="CUE89877.1"/>
    </source>
</evidence>
<dbReference type="AlphaFoldDB" id="A0A0S4IP65"/>
<comment type="cofactor">
    <cofactor evidence="15">
        <name>Zn(2+)</name>
        <dbReference type="ChEBI" id="CHEBI:29105"/>
    </cofactor>
    <text evidence="15">Binds 1 zinc ion per subunit.</text>
</comment>
<reference evidence="18" key="1">
    <citation type="submission" date="2015-09" db="EMBL/GenBank/DDBJ databases">
        <authorList>
            <consortium name="Pathogen Informatics"/>
        </authorList>
    </citation>
    <scope>NUCLEOTIDE SEQUENCE [LARGE SCALE GENOMIC DNA]</scope>
    <source>
        <strain evidence="18">Lake Konstanz</strain>
    </source>
</reference>
<keyword evidence="11 16" id="KW-0472">Membrane</keyword>
<evidence type="ECO:0000256" key="14">
    <source>
        <dbReference type="ARBA" id="ARBA00023180"/>
    </source>
</evidence>
<keyword evidence="14" id="KW-0325">Glycoprotein</keyword>
<evidence type="ECO:0000256" key="8">
    <source>
        <dbReference type="ARBA" id="ARBA00022833"/>
    </source>
</evidence>
<dbReference type="PRINTS" id="PR00782">
    <property type="entry name" value="LSHMANOLYSIN"/>
</dbReference>
<dbReference type="Gene3D" id="2.10.55.10">
    <property type="entry name" value="Leishmanolysin domain 3"/>
    <property type="match status" value="1"/>
</dbReference>
<dbReference type="Gene3D" id="3.10.170.20">
    <property type="match status" value="1"/>
</dbReference>
<dbReference type="PANTHER" id="PTHR10942:SF0">
    <property type="entry name" value="LEISHMANOLYSIN-LIKE PEPTIDASE"/>
    <property type="match status" value="1"/>
</dbReference>
<evidence type="ECO:0000256" key="12">
    <source>
        <dbReference type="ARBA" id="ARBA00023145"/>
    </source>
</evidence>
<evidence type="ECO:0000256" key="13">
    <source>
        <dbReference type="ARBA" id="ARBA00023157"/>
    </source>
</evidence>
<gene>
    <name evidence="17" type="ORF">BSAL_57205</name>
</gene>
<keyword evidence="10 15" id="KW-0482">Metalloprotease</keyword>
<dbReference type="OrthoDB" id="262619at2759"/>
<evidence type="ECO:0000256" key="10">
    <source>
        <dbReference type="ARBA" id="ARBA00023049"/>
    </source>
</evidence>
<sequence>MKSTPLLFLLVAVFILHVDSATTFQPIRITLDTDALSDGQDVSASCRVGQEVEMTCSQVGETICTPTTPNYVCTENDIINATTRKAALDALTLAISTVSFLQVNPLASSYLWVNSSVCLKDTSATPNVDHIVVVTMRPADSIGQGSATPCLSSTVDSRPIVSNINLPPATTANTAILQANALRFLLQALGFDYTVVDGYVAQYDTTDGTPPKTYYQYDPTTYPNGPLSLVGPTGVPDSNTPNVPASTIVQDTSIIDIKGMVRMMMHTPNVLSVARSHFGCNSLTGVLLEEQSPSAMRWERRQINFEVLGSEFSVPTDAPILSSLTVAAFMDMGFYRVDATLAAKVTQVLGWGFGMGCAFAQGCTSSTWPDIFCYSGAAIGYDRTFWGTCAVVSYETALAPAYQHFSDTKQGGADPIADYCPYLAEYSETISNPVTVCTAAVTLADNVGVLDSSASCGSCRAVRSNLVNDSYVAAGNTTTGSPRCMDLFCINTTHVAVRVGQRYMTCKTGDRTALTFPLSHPSYAPPAGKAGTTYWTDYVYNGVWDCPQPSYVCQTALGGNAPYRSSSGITLTSSAWPEIVELDPPHGVVTGAEAITVSGRNLFQKDGTMLPISCRGLWIGGVATVFETYTSLGTNATTGLDVFVVNTSALPQAYNDGSSGSGSGSGVTSYVGGEGDDGSGTVDVALLCKIPDVLVCSGEVDGGFSDGYCALSTKKGAFTYTSIPPTPPGTYFLSDSTNQIIIIAVFAVVMLAILTLIYFYCRSTYAPPDAITLAKLQDDDISDNEMSTSDLNMKLLADMAQAAQEDEIL</sequence>
<evidence type="ECO:0000256" key="4">
    <source>
        <dbReference type="ARBA" id="ARBA00022670"/>
    </source>
</evidence>
<evidence type="ECO:0000256" key="6">
    <source>
        <dbReference type="ARBA" id="ARBA00022729"/>
    </source>
</evidence>
<protein>
    <recommendedName>
        <fullName evidence="15">Leishmanolysin-like peptidase</fullName>
        <ecNumber evidence="15">3.4.24.-</ecNumber>
    </recommendedName>
</protein>
<dbReference type="Proteomes" id="UP000051952">
    <property type="component" value="Unassembled WGS sequence"/>
</dbReference>
<keyword evidence="12" id="KW-0865">Zymogen</keyword>
<name>A0A0S4IP65_BODSA</name>
<dbReference type="Gene3D" id="3.90.132.10">
    <property type="entry name" value="Leishmanolysin , domain 2"/>
    <property type="match status" value="1"/>
</dbReference>
<dbReference type="EMBL" id="CYKH01000209">
    <property type="protein sequence ID" value="CUE89877.1"/>
    <property type="molecule type" value="Genomic_DNA"/>
</dbReference>
<evidence type="ECO:0000313" key="18">
    <source>
        <dbReference type="Proteomes" id="UP000051952"/>
    </source>
</evidence>
<feature type="signal peptide" evidence="15">
    <location>
        <begin position="1"/>
        <end position="20"/>
    </location>
</feature>
<evidence type="ECO:0000256" key="9">
    <source>
        <dbReference type="ARBA" id="ARBA00022889"/>
    </source>
</evidence>
<dbReference type="InterPro" id="IPR001577">
    <property type="entry name" value="Peptidase_M8"/>
</dbReference>
<keyword evidence="13" id="KW-1015">Disulfide bond</keyword>
<organism evidence="17 18">
    <name type="scientific">Bodo saltans</name>
    <name type="common">Flagellated protozoan</name>
    <dbReference type="NCBI Taxonomy" id="75058"/>
    <lineage>
        <taxon>Eukaryota</taxon>
        <taxon>Discoba</taxon>
        <taxon>Euglenozoa</taxon>
        <taxon>Kinetoplastea</taxon>
        <taxon>Metakinetoplastina</taxon>
        <taxon>Eubodonida</taxon>
        <taxon>Bodonidae</taxon>
        <taxon>Bodo</taxon>
    </lineage>
</organism>
<feature type="transmembrane region" description="Helical" evidence="16">
    <location>
        <begin position="740"/>
        <end position="761"/>
    </location>
</feature>
<evidence type="ECO:0000256" key="15">
    <source>
        <dbReference type="RuleBase" id="RU366077"/>
    </source>
</evidence>
<dbReference type="GO" id="GO:0016020">
    <property type="term" value="C:membrane"/>
    <property type="evidence" value="ECO:0007669"/>
    <property type="project" value="UniProtKB-SubCell"/>
</dbReference>
<keyword evidence="5 15" id="KW-0479">Metal-binding</keyword>
<dbReference type="VEuPathDB" id="TriTrypDB:BSAL_57205"/>
<dbReference type="EC" id="3.4.24.-" evidence="15"/>
<dbReference type="GO" id="GO:0006508">
    <property type="term" value="P:proteolysis"/>
    <property type="evidence" value="ECO:0007669"/>
    <property type="project" value="UniProtKB-KW"/>
</dbReference>
<dbReference type="SUPFAM" id="SSF55486">
    <property type="entry name" value="Metalloproteases ('zincins'), catalytic domain"/>
    <property type="match status" value="1"/>
</dbReference>
<comment type="catalytic activity">
    <reaction evidence="1">
        <text>Preference for hydrophobic residues at P1 and P1' and basic residues at P2' and P3'. A model nonapeptide is cleaved at -Ala-Tyr-|-Leu-Lys-Lys-.</text>
        <dbReference type="EC" id="3.4.24.36"/>
    </reaction>
</comment>
<comment type="similarity">
    <text evidence="3 15">Belongs to the peptidase M8 family.</text>
</comment>
<dbReference type="GO" id="GO:0046872">
    <property type="term" value="F:metal ion binding"/>
    <property type="evidence" value="ECO:0007669"/>
    <property type="project" value="UniProtKB-KW"/>
</dbReference>
<dbReference type="GO" id="GO:0007155">
    <property type="term" value="P:cell adhesion"/>
    <property type="evidence" value="ECO:0007669"/>
    <property type="project" value="UniProtKB-KW"/>
</dbReference>
<evidence type="ECO:0000256" key="5">
    <source>
        <dbReference type="ARBA" id="ARBA00022723"/>
    </source>
</evidence>
<evidence type="ECO:0000256" key="7">
    <source>
        <dbReference type="ARBA" id="ARBA00022801"/>
    </source>
</evidence>
<keyword evidence="16" id="KW-1133">Transmembrane helix</keyword>
<comment type="subcellular location">
    <subcellularLocation>
        <location evidence="2">Membrane</location>
    </subcellularLocation>
</comment>
<keyword evidence="8 15" id="KW-0862">Zinc</keyword>
<keyword evidence="16" id="KW-0812">Transmembrane</keyword>
<evidence type="ECO:0000256" key="3">
    <source>
        <dbReference type="ARBA" id="ARBA00005860"/>
    </source>
</evidence>
<feature type="chain" id="PRO_5023974196" description="Leishmanolysin-like peptidase" evidence="15">
    <location>
        <begin position="21"/>
        <end position="809"/>
    </location>
</feature>
<keyword evidence="7 15" id="KW-0378">Hydrolase</keyword>
<keyword evidence="9" id="KW-0130">Cell adhesion</keyword>
<keyword evidence="18" id="KW-1185">Reference proteome</keyword>
<evidence type="ECO:0000256" key="2">
    <source>
        <dbReference type="ARBA" id="ARBA00004370"/>
    </source>
</evidence>
<dbReference type="GO" id="GO:0004222">
    <property type="term" value="F:metalloendopeptidase activity"/>
    <property type="evidence" value="ECO:0007669"/>
    <property type="project" value="UniProtKB-UniRule"/>
</dbReference>
<dbReference type="GO" id="GO:0005737">
    <property type="term" value="C:cytoplasm"/>
    <property type="evidence" value="ECO:0007669"/>
    <property type="project" value="TreeGrafter"/>
</dbReference>
<dbReference type="PANTHER" id="PTHR10942">
    <property type="entry name" value="LEISHMANOLYSIN-LIKE PEPTIDASE"/>
    <property type="match status" value="1"/>
</dbReference>
<keyword evidence="6 15" id="KW-0732">Signal</keyword>
<proteinExistence type="inferred from homology"/>
<accession>A0A0S4IP65</accession>